<evidence type="ECO:0000256" key="8">
    <source>
        <dbReference type="ARBA" id="ARBA00023009"/>
    </source>
</evidence>
<keyword evidence="6" id="KW-0946">Virion</keyword>
<reference evidence="12" key="1">
    <citation type="journal article" date="2021" name="Proc. Natl. Acad. Sci. U.S.A.">
        <title>A Catalog of Tens of Thousands of Viruses from Human Metagenomes Reveals Hidden Associations with Chronic Diseases.</title>
        <authorList>
            <person name="Tisza M.J."/>
            <person name="Buck C.B."/>
        </authorList>
    </citation>
    <scope>NUCLEOTIDE SEQUENCE</scope>
    <source>
        <strain evidence="12">CtW0z17</strain>
    </source>
</reference>
<comment type="function">
    <text evidence="1">Forms the portal vertex of the capsid. This portal plays critical roles in head assembly, genome packaging, neck/tail attachment, and genome ejection. The portal protein multimerizes as a single ring-shaped homododecamer arranged around a central channel.</text>
</comment>
<sequence length="563" mass="63669">MDIKDMLRDSDKLTRKQHTISQLYTLRSQYEPTWRMLSRYINPTRGRFEEDIQSTEGHRRDEYLIDPHPQKAVGKCAAGIHSGLTSPSRPWFELGLQDEEKANYHAVRMWLDDCQEIMSSIYSKSNAYNMLQQIEAEMAQFGTGASLMLEDYNYGIWMRPYTCGEYAGGVDARGRVYTFARRFRLSADQIVKEYGIDNVSESVKSAYKNGNITTYFDIEMLIERNDDYDPNKLALGNFPWRSYHYEKGANDKFLKISGFRECPFLMPRWTLIANGVYGSGPGHNALGDCMQLQKIEKNKLRAIDNAADPAMAFPASMKKLDRMPGGLNFYPDGTVQQAYPLVDPRAKAYEGIGALSLEKRQSISETFYNDLFMMITSQDGPQMTAREIAERHEEKLLMLSPVLEQMHNEVLEPMTLRTFDICLRHGLFPPMPEEIDKSELKVSFISILAQAQKMVEIPAIERTVGFVGNLAAAQPEVLDIINLDEAVRGFAESTGVKEKIVRDENEVAELRKQRAQAQQEQMQAEQMAAAAPAVRDYADAARLMSETSANGGNALDQLLGGGI</sequence>
<evidence type="ECO:0000256" key="3">
    <source>
        <dbReference type="ARBA" id="ARBA00022470"/>
    </source>
</evidence>
<evidence type="ECO:0000256" key="7">
    <source>
        <dbReference type="ARBA" id="ARBA00022950"/>
    </source>
</evidence>
<evidence type="ECO:0000256" key="1">
    <source>
        <dbReference type="ARBA" id="ARBA00003421"/>
    </source>
</evidence>
<evidence type="ECO:0000256" key="6">
    <source>
        <dbReference type="ARBA" id="ARBA00022844"/>
    </source>
</evidence>
<evidence type="ECO:0000256" key="9">
    <source>
        <dbReference type="ARBA" id="ARBA00023219"/>
    </source>
</evidence>
<evidence type="ECO:0000256" key="4">
    <source>
        <dbReference type="ARBA" id="ARBA00022595"/>
    </source>
</evidence>
<organism evidence="12">
    <name type="scientific">Podoviridae sp. ctW0z17</name>
    <dbReference type="NCBI Taxonomy" id="2825254"/>
    <lineage>
        <taxon>Viruses</taxon>
        <taxon>Duplodnaviria</taxon>
        <taxon>Heunggongvirae</taxon>
        <taxon>Uroviricota</taxon>
        <taxon>Caudoviricetes</taxon>
    </lineage>
</organism>
<evidence type="ECO:0000256" key="2">
    <source>
        <dbReference type="ARBA" id="ARBA00004328"/>
    </source>
</evidence>
<keyword evidence="11" id="KW-0175">Coiled coil</keyword>
<dbReference type="GO" id="GO:0044423">
    <property type="term" value="C:virion component"/>
    <property type="evidence" value="ECO:0007669"/>
    <property type="project" value="UniProtKB-KW"/>
</dbReference>
<dbReference type="Pfam" id="PF12236">
    <property type="entry name" value="Head-tail_con"/>
    <property type="match status" value="1"/>
</dbReference>
<protein>
    <submittedName>
        <fullName evidence="12">Head to tail connecting protein</fullName>
    </submittedName>
</protein>
<comment type="subcellular location">
    <subcellularLocation>
        <location evidence="2">Virion</location>
    </subcellularLocation>
</comment>
<keyword evidence="9" id="KW-0231">Viral genome packaging</keyword>
<keyword evidence="8" id="KW-1171">Viral genome ejection through host cell envelope</keyword>
<keyword evidence="5" id="KW-1188">Viral release from host cell</keyword>
<keyword evidence="4" id="KW-1162">Viral penetration into host cytoplasm</keyword>
<name>A0A8S5UXG1_9CAUD</name>
<evidence type="ECO:0000256" key="10">
    <source>
        <dbReference type="ARBA" id="ARBA00023296"/>
    </source>
</evidence>
<evidence type="ECO:0000313" key="12">
    <source>
        <dbReference type="EMBL" id="DAF99175.1"/>
    </source>
</evidence>
<keyword evidence="3" id="KW-1244">Viral short tail ejection system</keyword>
<dbReference type="GO" id="GO:0099002">
    <property type="term" value="P:symbiont genome ejection through host cell envelope, short tail mechanism"/>
    <property type="evidence" value="ECO:0007669"/>
    <property type="project" value="UniProtKB-KW"/>
</dbReference>
<keyword evidence="10" id="KW-1160">Virus entry into host cell</keyword>
<evidence type="ECO:0000256" key="5">
    <source>
        <dbReference type="ARBA" id="ARBA00022612"/>
    </source>
</evidence>
<dbReference type="InterPro" id="IPR020991">
    <property type="entry name" value="Connector_podovirus"/>
</dbReference>
<dbReference type="EMBL" id="BK016161">
    <property type="protein sequence ID" value="DAF99175.1"/>
    <property type="molecule type" value="Genomic_DNA"/>
</dbReference>
<feature type="coiled-coil region" evidence="11">
    <location>
        <begin position="500"/>
        <end position="530"/>
    </location>
</feature>
<evidence type="ECO:0000256" key="11">
    <source>
        <dbReference type="SAM" id="Coils"/>
    </source>
</evidence>
<accession>A0A8S5UXG1</accession>
<proteinExistence type="predicted"/>
<keyword evidence="7" id="KW-0118">Viral capsid assembly</keyword>